<protein>
    <submittedName>
        <fullName evidence="9">S-methyl-5-thioribose-1-phosphate isomerase</fullName>
    </submittedName>
</protein>
<dbReference type="EMBL" id="RSCD01000007">
    <property type="protein sequence ID" value="RSH91703.1"/>
    <property type="molecule type" value="Genomic_DNA"/>
</dbReference>
<evidence type="ECO:0000256" key="3">
    <source>
        <dbReference type="ARBA" id="ARBA00022605"/>
    </source>
</evidence>
<evidence type="ECO:0000256" key="4">
    <source>
        <dbReference type="ARBA" id="ARBA00023167"/>
    </source>
</evidence>
<name>A0A427YKS7_9TREE</name>
<keyword evidence="6" id="KW-0539">Nucleus</keyword>
<dbReference type="GO" id="GO:0019509">
    <property type="term" value="P:L-methionine salvage from methylthioadenosine"/>
    <property type="evidence" value="ECO:0007669"/>
    <property type="project" value="TreeGrafter"/>
</dbReference>
<dbReference type="FunFam" id="3.40.50.10470:FF:000013">
    <property type="entry name" value="Methylthioribose-1-phosphate isomerase"/>
    <property type="match status" value="1"/>
</dbReference>
<proteinExistence type="inferred from homology"/>
<dbReference type="Gene3D" id="3.40.50.10470">
    <property type="entry name" value="Translation initiation factor eif-2b, domain 2"/>
    <property type="match status" value="1"/>
</dbReference>
<keyword evidence="3" id="KW-0028">Amino-acid biosynthesis</keyword>
<dbReference type="PRINTS" id="PR00069">
    <property type="entry name" value="ALDKETRDTASE"/>
</dbReference>
<keyword evidence="5 9" id="KW-0413">Isomerase</keyword>
<keyword evidence="4" id="KW-0486">Methionine biosynthesis</keyword>
<dbReference type="NCBIfam" id="TIGR00524">
    <property type="entry name" value="eIF-2B_rel"/>
    <property type="match status" value="1"/>
</dbReference>
<feature type="domain" description="NADP-dependent oxidoreductase" evidence="8">
    <location>
        <begin position="540"/>
        <end position="769"/>
    </location>
</feature>
<evidence type="ECO:0000313" key="9">
    <source>
        <dbReference type="EMBL" id="RSH91703.1"/>
    </source>
</evidence>
<dbReference type="Gene3D" id="1.20.120.420">
    <property type="entry name" value="translation initiation factor eif-2b, domain 1"/>
    <property type="match status" value="1"/>
</dbReference>
<dbReference type="Pfam" id="PF00248">
    <property type="entry name" value="Aldo_ket_red"/>
    <property type="match status" value="1"/>
</dbReference>
<dbReference type="InterPro" id="IPR011559">
    <property type="entry name" value="Initiation_fac_2B_a/b/d"/>
</dbReference>
<comment type="caution">
    <text evidence="9">The sequence shown here is derived from an EMBL/GenBank/DDBJ whole genome shotgun (WGS) entry which is preliminary data.</text>
</comment>
<keyword evidence="2" id="KW-0963">Cytoplasm</keyword>
<evidence type="ECO:0000259" key="8">
    <source>
        <dbReference type="Pfam" id="PF00248"/>
    </source>
</evidence>
<dbReference type="Gene3D" id="3.20.20.100">
    <property type="entry name" value="NADP-dependent oxidoreductase domain"/>
    <property type="match status" value="1"/>
</dbReference>
<dbReference type="PANTHER" id="PTHR43475:SF1">
    <property type="entry name" value="METHYLTHIORIBOSE-1-PHOSPHATE ISOMERASE"/>
    <property type="match status" value="1"/>
</dbReference>
<dbReference type="InterPro" id="IPR036812">
    <property type="entry name" value="NAD(P)_OxRdtase_dom_sf"/>
</dbReference>
<sequence>MVAQAPSGKKPLPDMMTSIRIDGSGQVEIVDQLLLPHSVKWQKIRGAPAIASLAALSLRTHLASQPPFSSPSAVSSHLNPLLDYLQSSRPTAVNLGEAMDRIRSVLSSAPSGGDKEAKQLVDKVIQVCGAVHEEDLERNMEMGRLGAEWLWSKRRQANGGEKKGLKVVTVCNTGSLATSGYGTAIGVITALFEADQLDTAYYAQTTPYHQGSRLTSLELTTLQIPACMICDTMLGSLFQHNDIDGVIVGADRVIGTYQAAVLAQRHNIPFMVVAPVTTIDLSLSTGKEIHIEQRPPIEATQVRGRNVETGEMAVVRITPEGVGEGKELWQQVYNPSFDVTPAELIITLELFNCRLENPPIRQVFRRSHSQPERRLDVRRLDVLRGQYALPNSQVRDERDEDPNEAYDRMRNVSAAPITTKMIAADCVSESNCITCTDLSPTWHAPRAPRSQLFEPADADSPSWLTPEYVTRIHQNPVVGPDTPSSRRNRVVRTISETWTRKKERTTALVTQAIKAGFRGSTRLVSRRWVDNRAETAAYGYGLTKCSITDLVGAAIRGAIADGIVKREDLWIQTKFTSIEGQDRSQPLPYDPALPVTQQVSQSIQRSLSNLGVEYIDSVILHSPLDTREQTLEAYRSLEAAVSEGKIGQLGVSNIYEQDELMWLMGKARVPVSVVQNRKMLTDLGGMKGMAGIGISTISAKPTPSGISEDLSHFESGSPTLLRHPTLRALASKAQLTPQQAVYKLCQLWEITPLCGSTDLQHVKEALEVEGVQELSGDTPEVKELWRLMRGEA</sequence>
<dbReference type="Pfam" id="PF01008">
    <property type="entry name" value="IF-2B"/>
    <property type="match status" value="1"/>
</dbReference>
<comment type="similarity">
    <text evidence="1 7">Belongs to the eIF-2B alpha/beta/delta subunits family.</text>
</comment>
<dbReference type="STRING" id="1890683.A0A427YKS7"/>
<dbReference type="GO" id="GO:0046523">
    <property type="term" value="F:S-methyl-5-thioribose-1-phosphate isomerase activity"/>
    <property type="evidence" value="ECO:0007669"/>
    <property type="project" value="TreeGrafter"/>
</dbReference>
<dbReference type="InterPro" id="IPR000649">
    <property type="entry name" value="IF-2B-related"/>
</dbReference>
<dbReference type="GO" id="GO:0016491">
    <property type="term" value="F:oxidoreductase activity"/>
    <property type="evidence" value="ECO:0007669"/>
    <property type="project" value="InterPro"/>
</dbReference>
<evidence type="ECO:0000256" key="7">
    <source>
        <dbReference type="RuleBase" id="RU003814"/>
    </source>
</evidence>
<evidence type="ECO:0000256" key="5">
    <source>
        <dbReference type="ARBA" id="ARBA00023235"/>
    </source>
</evidence>
<dbReference type="InterPro" id="IPR023210">
    <property type="entry name" value="NADP_OxRdtase_dom"/>
</dbReference>
<dbReference type="PANTHER" id="PTHR43475">
    <property type="entry name" value="METHYLTHIORIBOSE-1-PHOSPHATE ISOMERASE"/>
    <property type="match status" value="1"/>
</dbReference>
<accession>A0A427YKS7</accession>
<evidence type="ECO:0000256" key="6">
    <source>
        <dbReference type="ARBA" id="ARBA00023242"/>
    </source>
</evidence>
<reference evidence="9 10" key="1">
    <citation type="submission" date="2018-11" db="EMBL/GenBank/DDBJ databases">
        <title>Genome sequence of Saitozyma podzolica DSM 27192.</title>
        <authorList>
            <person name="Aliyu H."/>
            <person name="Gorte O."/>
            <person name="Ochsenreither K."/>
        </authorList>
    </citation>
    <scope>NUCLEOTIDE SEQUENCE [LARGE SCALE GENOMIC DNA]</scope>
    <source>
        <strain evidence="9 10">DSM 27192</strain>
    </source>
</reference>
<dbReference type="OrthoDB" id="2461at2759"/>
<dbReference type="Proteomes" id="UP000279259">
    <property type="component" value="Unassembled WGS sequence"/>
</dbReference>
<organism evidence="9 10">
    <name type="scientific">Saitozyma podzolica</name>
    <dbReference type="NCBI Taxonomy" id="1890683"/>
    <lineage>
        <taxon>Eukaryota</taxon>
        <taxon>Fungi</taxon>
        <taxon>Dikarya</taxon>
        <taxon>Basidiomycota</taxon>
        <taxon>Agaricomycotina</taxon>
        <taxon>Tremellomycetes</taxon>
        <taxon>Tremellales</taxon>
        <taxon>Trimorphomycetaceae</taxon>
        <taxon>Saitozyma</taxon>
    </lineage>
</organism>
<dbReference type="InterPro" id="IPR020471">
    <property type="entry name" value="AKR"/>
</dbReference>
<gene>
    <name evidence="9" type="primary">MRI1</name>
    <name evidence="9" type="ORF">EHS25_009072</name>
</gene>
<dbReference type="InterPro" id="IPR042529">
    <property type="entry name" value="IF_2B-like_C"/>
</dbReference>
<evidence type="ECO:0000313" key="10">
    <source>
        <dbReference type="Proteomes" id="UP000279259"/>
    </source>
</evidence>
<dbReference type="SUPFAM" id="SSF51430">
    <property type="entry name" value="NAD(P)-linked oxidoreductase"/>
    <property type="match status" value="1"/>
</dbReference>
<evidence type="ECO:0000256" key="2">
    <source>
        <dbReference type="ARBA" id="ARBA00022490"/>
    </source>
</evidence>
<dbReference type="InterPro" id="IPR037171">
    <property type="entry name" value="NagB/RpiA_transferase-like"/>
</dbReference>
<dbReference type="AlphaFoldDB" id="A0A427YKS7"/>
<dbReference type="SUPFAM" id="SSF100950">
    <property type="entry name" value="NagB/RpiA/CoA transferase-like"/>
    <property type="match status" value="1"/>
</dbReference>
<keyword evidence="10" id="KW-1185">Reference proteome</keyword>
<dbReference type="InterPro" id="IPR027363">
    <property type="entry name" value="M1Pi_N"/>
</dbReference>
<dbReference type="FunFam" id="1.20.120.420:FF:000003">
    <property type="entry name" value="Methylthioribose-1-phosphate isomerase"/>
    <property type="match status" value="1"/>
</dbReference>
<evidence type="ECO:0000256" key="1">
    <source>
        <dbReference type="ARBA" id="ARBA00007251"/>
    </source>
</evidence>